<keyword evidence="4" id="KW-1185">Reference proteome</keyword>
<dbReference type="SUPFAM" id="SSF53474">
    <property type="entry name" value="alpha/beta-Hydrolases"/>
    <property type="match status" value="2"/>
</dbReference>
<evidence type="ECO:0000256" key="1">
    <source>
        <dbReference type="ARBA" id="ARBA00022729"/>
    </source>
</evidence>
<protein>
    <submittedName>
        <fullName evidence="3">Prolyl oligopeptidase family serine peptidase</fullName>
    </submittedName>
</protein>
<feature type="domain" description="Peptidase S9 prolyl oligopeptidase catalytic" evidence="2">
    <location>
        <begin position="392"/>
        <end position="570"/>
    </location>
</feature>
<reference evidence="3 4" key="1">
    <citation type="submission" date="2020-09" db="EMBL/GenBank/DDBJ databases">
        <title>Draft genome of Gelidibacter salicanalis PAMC21136.</title>
        <authorList>
            <person name="Park H."/>
        </authorList>
    </citation>
    <scope>NUCLEOTIDE SEQUENCE [LARGE SCALE GENOMIC DNA]</scope>
    <source>
        <strain evidence="3 4">PAMC21136</strain>
    </source>
</reference>
<evidence type="ECO:0000313" key="3">
    <source>
        <dbReference type="EMBL" id="MBJ7880968.1"/>
    </source>
</evidence>
<dbReference type="Gene3D" id="3.40.50.1820">
    <property type="entry name" value="alpha/beta hydrolase"/>
    <property type="match status" value="1"/>
</dbReference>
<dbReference type="RefSeq" id="WP_199599028.1">
    <property type="nucleotide sequence ID" value="NZ_JAEHJZ010000022.1"/>
</dbReference>
<dbReference type="PANTHER" id="PTHR43037:SF4">
    <property type="entry name" value="PEPTIDASE S9 PROLYL OLIGOPEPTIDASE CATALYTIC DOMAIN-CONTAINING PROTEIN"/>
    <property type="match status" value="1"/>
</dbReference>
<sequence>MKINDFKNPDTMCNSFKLFFVIVFLLGISTNTIKAQKTGNIVEYFGKEKINEVSEGEVLHVFKTGMALQMQNIGFESSSFPNDPVFNRFLTDNQYRAVKESTFDIDFLGNPTQWQSIKIDSTSSFSGSNLRSAYVYLTYTSNSEQIVLFEASGHSVALINGFPHEGDHYDFGYSLIPIKLKKGENIFILKVGRFPRIRARLITPSIGLQFTSRDMTMPDIQQEESKTYKGAIRVVNATENWINGAIIEAKLADHTTNTIIANIPPLSVQKVPFSFTLNAGDASKESGDLQLNLKDKKDTTLNNQTVTIEVKSKYKHHKKTFVSAIDGSVQYYSVAPSTTKEASQAMFLSVHGASVEAVNQANAYAQKDWGTLVAPTNRRPFGFAWEDWGRLDALEVLADAKNIYKPDESKIYLTGHSMGGHGTWYLGATYPDKFAAIAPCAGYPDLLAYRDGFSRALLEMAPEQLEERGISAKSVERMKLAPINTPLQNIIERAGTPSRTLKLERNYLQSGVYVLHGEKDNVVPTAIAREMRERLGKFHNDFTYYEYPDGTHWYGNHSVDWQPIFDFFKQRTIPQNSEVKKLEFFTGSPGVSATSHFMTIHQQIKPFEVSSFDFSKENGFNMTTNNVALLEVDLSTLTETINEITLDGDTLKVSSNLKNFFKKDNDKWITTSKPSLSEKGPHRNGGFKDAFRNNVVFVYATNGSTIENDWYYHKALFDAETFYYRANGNVEMIKDTDFSLKKYADRNVIVYGNKDNNSAWKVLLKDSPIQVKNNEVRIGDKILSGNQWGMYFTVPRKDSDVATIGVITATGDLGMKAAYANHYLVNGTTFPDVVLFNSDLLNEGTDAVKHAGFFGNDWSIENGDFEWK</sequence>
<gene>
    <name evidence="3" type="ORF">JEM65_09955</name>
</gene>
<dbReference type="GO" id="GO:0008236">
    <property type="term" value="F:serine-type peptidase activity"/>
    <property type="evidence" value="ECO:0007669"/>
    <property type="project" value="InterPro"/>
</dbReference>
<organism evidence="3 4">
    <name type="scientific">Gelidibacter salicanalis</name>
    <dbReference type="NCBI Taxonomy" id="291193"/>
    <lineage>
        <taxon>Bacteria</taxon>
        <taxon>Pseudomonadati</taxon>
        <taxon>Bacteroidota</taxon>
        <taxon>Flavobacteriia</taxon>
        <taxon>Flavobacteriales</taxon>
        <taxon>Flavobacteriaceae</taxon>
        <taxon>Gelidibacter</taxon>
    </lineage>
</organism>
<dbReference type="PANTHER" id="PTHR43037">
    <property type="entry name" value="UNNAMED PRODUCT-RELATED"/>
    <property type="match status" value="1"/>
</dbReference>
<dbReference type="InterPro" id="IPR050955">
    <property type="entry name" value="Plant_Biomass_Hydrol_Est"/>
</dbReference>
<evidence type="ECO:0000313" key="4">
    <source>
        <dbReference type="Proteomes" id="UP000662373"/>
    </source>
</evidence>
<comment type="caution">
    <text evidence="3">The sequence shown here is derived from an EMBL/GenBank/DDBJ whole genome shotgun (WGS) entry which is preliminary data.</text>
</comment>
<dbReference type="Proteomes" id="UP000662373">
    <property type="component" value="Unassembled WGS sequence"/>
</dbReference>
<dbReference type="InterPro" id="IPR029058">
    <property type="entry name" value="AB_hydrolase_fold"/>
</dbReference>
<dbReference type="Pfam" id="PF00326">
    <property type="entry name" value="Peptidase_S9"/>
    <property type="match status" value="1"/>
</dbReference>
<dbReference type="AlphaFoldDB" id="A0A934KUE3"/>
<dbReference type="InterPro" id="IPR001375">
    <property type="entry name" value="Peptidase_S9_cat"/>
</dbReference>
<dbReference type="EMBL" id="JAEHJZ010000022">
    <property type="protein sequence ID" value="MBJ7880968.1"/>
    <property type="molecule type" value="Genomic_DNA"/>
</dbReference>
<name>A0A934KUE3_9FLAO</name>
<accession>A0A934KUE3</accession>
<evidence type="ECO:0000259" key="2">
    <source>
        <dbReference type="Pfam" id="PF00326"/>
    </source>
</evidence>
<keyword evidence="1" id="KW-0732">Signal</keyword>
<dbReference type="GO" id="GO:0006508">
    <property type="term" value="P:proteolysis"/>
    <property type="evidence" value="ECO:0007669"/>
    <property type="project" value="InterPro"/>
</dbReference>
<proteinExistence type="predicted"/>